<name>A0AAV2DXU5_9ROSI</name>
<protein>
    <submittedName>
        <fullName evidence="1">Uncharacterized protein</fullName>
    </submittedName>
</protein>
<dbReference type="Proteomes" id="UP001497516">
    <property type="component" value="Chromosome 3"/>
</dbReference>
<dbReference type="AlphaFoldDB" id="A0AAV2DXU5"/>
<evidence type="ECO:0000313" key="1">
    <source>
        <dbReference type="EMBL" id="CAL1378476.1"/>
    </source>
</evidence>
<sequence length="86" mass="9701">MGGSGEPSIKALVSLLQLNLRGQQQSNQPWRRRWKGYRDTMGAKFFVSDREGIFVEAAWGSSRRLGYSLSANLPSKQEADERLKLS</sequence>
<reference evidence="1 2" key="1">
    <citation type="submission" date="2024-04" db="EMBL/GenBank/DDBJ databases">
        <authorList>
            <person name="Fracassetti M."/>
        </authorList>
    </citation>
    <scope>NUCLEOTIDE SEQUENCE [LARGE SCALE GENOMIC DNA]</scope>
</reference>
<organism evidence="1 2">
    <name type="scientific">Linum trigynum</name>
    <dbReference type="NCBI Taxonomy" id="586398"/>
    <lineage>
        <taxon>Eukaryota</taxon>
        <taxon>Viridiplantae</taxon>
        <taxon>Streptophyta</taxon>
        <taxon>Embryophyta</taxon>
        <taxon>Tracheophyta</taxon>
        <taxon>Spermatophyta</taxon>
        <taxon>Magnoliopsida</taxon>
        <taxon>eudicotyledons</taxon>
        <taxon>Gunneridae</taxon>
        <taxon>Pentapetalae</taxon>
        <taxon>rosids</taxon>
        <taxon>fabids</taxon>
        <taxon>Malpighiales</taxon>
        <taxon>Linaceae</taxon>
        <taxon>Linum</taxon>
    </lineage>
</organism>
<evidence type="ECO:0000313" key="2">
    <source>
        <dbReference type="Proteomes" id="UP001497516"/>
    </source>
</evidence>
<dbReference type="EMBL" id="OZ034816">
    <property type="protein sequence ID" value="CAL1378476.1"/>
    <property type="molecule type" value="Genomic_DNA"/>
</dbReference>
<accession>A0AAV2DXU5</accession>
<proteinExistence type="predicted"/>
<gene>
    <name evidence="1" type="ORF">LTRI10_LOCUS20051</name>
</gene>
<keyword evidence="2" id="KW-1185">Reference proteome</keyword>